<proteinExistence type="predicted"/>
<evidence type="ECO:0000313" key="2">
    <source>
        <dbReference type="Proteomes" id="UP000297253"/>
    </source>
</evidence>
<dbReference type="OrthoDB" id="1914797at2"/>
<organism evidence="1 2">
    <name type="scientific">Streptococcus cuniculi</name>
    <dbReference type="NCBI Taxonomy" id="1432788"/>
    <lineage>
        <taxon>Bacteria</taxon>
        <taxon>Bacillati</taxon>
        <taxon>Bacillota</taxon>
        <taxon>Bacilli</taxon>
        <taxon>Lactobacillales</taxon>
        <taxon>Streptococcaceae</taxon>
        <taxon>Streptococcus</taxon>
    </lineage>
</organism>
<evidence type="ECO:0000313" key="1">
    <source>
        <dbReference type="EMBL" id="TFU97116.1"/>
    </source>
</evidence>
<gene>
    <name evidence="1" type="ORF">E4T82_09550</name>
</gene>
<dbReference type="EMBL" id="SPPD01000016">
    <property type="protein sequence ID" value="TFU97116.1"/>
    <property type="molecule type" value="Genomic_DNA"/>
</dbReference>
<sequence>MNYYKELDKILSHPYLGDTFYDVDVEYIMDTLLPSLNQDEWKKLYDGCKIKKPSYKFKLAYCLDGYDDLNAFLLLMNLIFCTDEEVLEQVLISLISFDSSKYRYLLYQFPRGIDFLKKLSDYEKNKTIGRLSINVLEKFKL</sequence>
<accession>A0A4Y9JAI4</accession>
<dbReference type="Proteomes" id="UP000297253">
    <property type="component" value="Unassembled WGS sequence"/>
</dbReference>
<reference evidence="1 2" key="1">
    <citation type="submission" date="2019-03" db="EMBL/GenBank/DDBJ databases">
        <title>Diversity of the mouse oral microbiome.</title>
        <authorList>
            <person name="Joseph S."/>
            <person name="Aduse-Opoku J."/>
            <person name="Curtis M."/>
            <person name="Wade W."/>
            <person name="Hashim A."/>
        </authorList>
    </citation>
    <scope>NUCLEOTIDE SEQUENCE [LARGE SCALE GENOMIC DNA]</scope>
    <source>
        <strain evidence="1 2">WM131</strain>
    </source>
</reference>
<comment type="caution">
    <text evidence="1">The sequence shown here is derived from an EMBL/GenBank/DDBJ whole genome shotgun (WGS) entry which is preliminary data.</text>
</comment>
<dbReference type="AlphaFoldDB" id="A0A4Y9JAI4"/>
<protein>
    <recommendedName>
        <fullName evidence="3">Immunity protein 30 domain-containing protein</fullName>
    </recommendedName>
</protein>
<name>A0A4Y9JAI4_9STRE</name>
<dbReference type="RefSeq" id="WP_135182604.1">
    <property type="nucleotide sequence ID" value="NZ_JADGKZ010000016.1"/>
</dbReference>
<evidence type="ECO:0008006" key="3">
    <source>
        <dbReference type="Google" id="ProtNLM"/>
    </source>
</evidence>